<comment type="caution">
    <text evidence="6">The sequence shown here is derived from an EMBL/GenBank/DDBJ whole genome shotgun (WGS) entry which is preliminary data.</text>
</comment>
<dbReference type="PANTHER" id="PTHR14226:SF76">
    <property type="entry name" value="NTE FAMILY PROTEIN RSSA"/>
    <property type="match status" value="1"/>
</dbReference>
<dbReference type="CDD" id="cd07205">
    <property type="entry name" value="Pat_PNPLA6_PNPLA7_NTE1_like"/>
    <property type="match status" value="1"/>
</dbReference>
<dbReference type="InterPro" id="IPR002641">
    <property type="entry name" value="PNPLA_dom"/>
</dbReference>
<dbReference type="Pfam" id="PF01734">
    <property type="entry name" value="Patatin"/>
    <property type="match status" value="1"/>
</dbReference>
<keyword evidence="3 4" id="KW-0443">Lipid metabolism</keyword>
<evidence type="ECO:0000259" key="5">
    <source>
        <dbReference type="PROSITE" id="PS51635"/>
    </source>
</evidence>
<feature type="active site" description="Proton acceptor" evidence="4">
    <location>
        <position position="260"/>
    </location>
</feature>
<dbReference type="InterPro" id="IPR016035">
    <property type="entry name" value="Acyl_Trfase/lysoPLipase"/>
</dbReference>
<keyword evidence="1 4" id="KW-0378">Hydrolase</keyword>
<evidence type="ECO:0000256" key="2">
    <source>
        <dbReference type="ARBA" id="ARBA00022963"/>
    </source>
</evidence>
<evidence type="ECO:0000313" key="6">
    <source>
        <dbReference type="EMBL" id="SOO26773.1"/>
    </source>
</evidence>
<dbReference type="AlphaFoldDB" id="A0A7Z7J3S4"/>
<feature type="short sequence motif" description="DGA/G" evidence="4">
    <location>
        <begin position="260"/>
        <end position="262"/>
    </location>
</feature>
<comment type="caution">
    <text evidence="4">Lacks conserved residue(s) required for the propagation of feature annotation.</text>
</comment>
<feature type="domain" description="PNPLA" evidence="5">
    <location>
        <begin position="115"/>
        <end position="273"/>
    </location>
</feature>
<evidence type="ECO:0000313" key="7">
    <source>
        <dbReference type="Proteomes" id="UP000234345"/>
    </source>
</evidence>
<dbReference type="PROSITE" id="PS51635">
    <property type="entry name" value="PNPLA"/>
    <property type="match status" value="1"/>
</dbReference>
<dbReference type="EMBL" id="OCZC01000085">
    <property type="protein sequence ID" value="SOO26773.1"/>
    <property type="molecule type" value="Genomic_DNA"/>
</dbReference>
<protein>
    <recommendedName>
        <fullName evidence="5">PNPLA domain-containing protein</fullName>
    </recommendedName>
</protein>
<accession>A0A7Z7J3S4</accession>
<dbReference type="Gene3D" id="3.40.1090.10">
    <property type="entry name" value="Cytosolic phospholipase A2 catalytic domain"/>
    <property type="match status" value="2"/>
</dbReference>
<feature type="short sequence motif" description="GXSXG" evidence="4">
    <location>
        <begin position="146"/>
        <end position="150"/>
    </location>
</feature>
<dbReference type="PANTHER" id="PTHR14226">
    <property type="entry name" value="NEUROPATHY TARGET ESTERASE/SWISS CHEESE D.MELANOGASTER"/>
    <property type="match status" value="1"/>
</dbReference>
<dbReference type="GO" id="GO:0016042">
    <property type="term" value="P:lipid catabolic process"/>
    <property type="evidence" value="ECO:0007669"/>
    <property type="project" value="UniProtKB-UniRule"/>
</dbReference>
<reference evidence="6 7" key="1">
    <citation type="submission" date="2017-10" db="EMBL/GenBank/DDBJ databases">
        <authorList>
            <person name="Regsiter A."/>
            <person name="William W."/>
        </authorList>
    </citation>
    <scope>NUCLEOTIDE SEQUENCE [LARGE SCALE GENOMIC DNA]</scope>
    <source>
        <strain evidence="6 7">CFBP6991</strain>
    </source>
</reference>
<evidence type="ECO:0000256" key="3">
    <source>
        <dbReference type="ARBA" id="ARBA00023098"/>
    </source>
</evidence>
<dbReference type="SUPFAM" id="SSF52151">
    <property type="entry name" value="FabD/lysophospholipase-like"/>
    <property type="match status" value="1"/>
</dbReference>
<dbReference type="InterPro" id="IPR050301">
    <property type="entry name" value="NTE"/>
</dbReference>
<name>A0A7Z7J3S4_XANCH</name>
<keyword evidence="2 4" id="KW-0442">Lipid degradation</keyword>
<evidence type="ECO:0000256" key="4">
    <source>
        <dbReference type="PROSITE-ProRule" id="PRU01161"/>
    </source>
</evidence>
<feature type="active site" description="Nucleophile" evidence="4">
    <location>
        <position position="148"/>
    </location>
</feature>
<evidence type="ECO:0000256" key="1">
    <source>
        <dbReference type="ARBA" id="ARBA00022801"/>
    </source>
</evidence>
<organism evidence="6 7">
    <name type="scientific">Xanthomonas campestris pv. phaseoli</name>
    <dbReference type="NCBI Taxonomy" id="317013"/>
    <lineage>
        <taxon>Bacteria</taxon>
        <taxon>Pseudomonadati</taxon>
        <taxon>Pseudomonadota</taxon>
        <taxon>Gammaproteobacteria</taxon>
        <taxon>Lysobacterales</taxon>
        <taxon>Lysobacteraceae</taxon>
        <taxon>Xanthomonas</taxon>
    </lineage>
</organism>
<gene>
    <name evidence="6" type="ORF">XFF6991_570338</name>
</gene>
<dbReference type="Proteomes" id="UP000234345">
    <property type="component" value="Unassembled WGS sequence"/>
</dbReference>
<sequence length="410" mass="43019">MVLCCMQVAAVIARINRLALLPPGQGSATPANDAVLNELHSRHYHRSSSGRARVFSLAFPIDVFAMIALRCPRSLALLSMLGLLSACGGEPRPATPAPVVQAPSAEAPKPIKIGVALGGGAAKGFAHIGVIKMLEANGFAPVVVSGTSAGSVVGALYASGMDAFQMQEKAVALDQTSIRDVRLFSGGLVQGQKLQDYVNEQLGGKPIEKLRKPFAAVATRLEDGERTVFVRGNAGQAVRASSSIPGVFEPVAIGKYHFVDGGVVSPVPVDAARQLGAEFVVAVDISSKASGQNPGDLLGTVNQSISIMGQRLGEAELKRADVVVRPKVNDIGSADFNQRGAAILEGERAAMAVMPQIRAKIAQLQAARSSATRTAADQAKAARQQAYERCLEQRSRWEKLRGKDEACVAP</sequence>
<dbReference type="GO" id="GO:0016787">
    <property type="term" value="F:hydrolase activity"/>
    <property type="evidence" value="ECO:0007669"/>
    <property type="project" value="UniProtKB-UniRule"/>
</dbReference>
<proteinExistence type="predicted"/>